<protein>
    <submittedName>
        <fullName evidence="9">Sugar ABC transporter permease</fullName>
    </submittedName>
</protein>
<keyword evidence="2 7" id="KW-0813">Transport</keyword>
<comment type="subcellular location">
    <subcellularLocation>
        <location evidence="1 7">Cell membrane</location>
        <topology evidence="1 7">Multi-pass membrane protein</topology>
    </subcellularLocation>
</comment>
<feature type="transmembrane region" description="Helical" evidence="7">
    <location>
        <begin position="274"/>
        <end position="295"/>
    </location>
</feature>
<accession>A0ABT2NSU7</accession>
<comment type="similarity">
    <text evidence="7">Belongs to the binding-protein-dependent transport system permease family.</text>
</comment>
<evidence type="ECO:0000256" key="7">
    <source>
        <dbReference type="RuleBase" id="RU363032"/>
    </source>
</evidence>
<dbReference type="Pfam" id="PF00528">
    <property type="entry name" value="BPD_transp_1"/>
    <property type="match status" value="1"/>
</dbReference>
<sequence length="306" mass="33636">MAKGRWPALRIRWHSKEVFVFFCLAPVLLFLTLTSVLPSIVALGDSLTNWNLAGFAKQPRIVGLANYTTLLGNDPQFWGALRRTAVFVLVVVPIELVLGLAAALCFDRYFFGRRLMITLVMIPTMIAPVVVAMLWRFILAPSFGAGTYLLQSVGLFKNVPIFSDPATAWLAIMLIDIWEWTPFMMLIMIAGLSSLPSEPIEAARIDGAKPWQILWHVQLPMLRPLIVVAVLFRAIDASKMFDAVYVLTGGGPGTDSTSTITFFAHKAIFGSWKLGYGSAICMVLGLMSLIAAAAFNKIVSARKEPA</sequence>
<evidence type="ECO:0000256" key="3">
    <source>
        <dbReference type="ARBA" id="ARBA00022475"/>
    </source>
</evidence>
<keyword evidence="10" id="KW-1185">Reference proteome</keyword>
<gene>
    <name evidence="9" type="ORF">N5I32_21075</name>
</gene>
<dbReference type="InterPro" id="IPR000515">
    <property type="entry name" value="MetI-like"/>
</dbReference>
<evidence type="ECO:0000256" key="2">
    <source>
        <dbReference type="ARBA" id="ARBA00022448"/>
    </source>
</evidence>
<dbReference type="PROSITE" id="PS50928">
    <property type="entry name" value="ABC_TM1"/>
    <property type="match status" value="1"/>
</dbReference>
<dbReference type="InterPro" id="IPR035906">
    <property type="entry name" value="MetI-like_sf"/>
</dbReference>
<name>A0ABT2NSU7_9RHOB</name>
<feature type="transmembrane region" description="Helical" evidence="7">
    <location>
        <begin position="168"/>
        <end position="192"/>
    </location>
</feature>
<evidence type="ECO:0000256" key="4">
    <source>
        <dbReference type="ARBA" id="ARBA00022692"/>
    </source>
</evidence>
<evidence type="ECO:0000256" key="5">
    <source>
        <dbReference type="ARBA" id="ARBA00022989"/>
    </source>
</evidence>
<dbReference type="CDD" id="cd06261">
    <property type="entry name" value="TM_PBP2"/>
    <property type="match status" value="1"/>
</dbReference>
<evidence type="ECO:0000256" key="6">
    <source>
        <dbReference type="ARBA" id="ARBA00023136"/>
    </source>
</evidence>
<dbReference type="PANTHER" id="PTHR43005:SF1">
    <property type="entry name" value="SPERMIDINE_PUTRESCINE TRANSPORT SYSTEM PERMEASE PROTEIN"/>
    <property type="match status" value="1"/>
</dbReference>
<keyword evidence="3" id="KW-1003">Cell membrane</keyword>
<dbReference type="Proteomes" id="UP001205601">
    <property type="component" value="Unassembled WGS sequence"/>
</dbReference>
<reference evidence="10" key="1">
    <citation type="submission" date="2023-07" db="EMBL/GenBank/DDBJ databases">
        <title>Defluviimonas sediminis sp. nov., isolated from mangrove sediment.</title>
        <authorList>
            <person name="Liu L."/>
            <person name="Li J."/>
            <person name="Huang Y."/>
            <person name="Pan J."/>
            <person name="Li M."/>
        </authorList>
    </citation>
    <scope>NUCLEOTIDE SEQUENCE [LARGE SCALE GENOMIC DNA]</scope>
    <source>
        <strain evidence="10">FT324</strain>
    </source>
</reference>
<evidence type="ECO:0000313" key="10">
    <source>
        <dbReference type="Proteomes" id="UP001205601"/>
    </source>
</evidence>
<keyword evidence="6 7" id="KW-0472">Membrane</keyword>
<keyword evidence="4 7" id="KW-0812">Transmembrane</keyword>
<keyword evidence="5 7" id="KW-1133">Transmembrane helix</keyword>
<dbReference type="SUPFAM" id="SSF161098">
    <property type="entry name" value="MetI-like"/>
    <property type="match status" value="1"/>
</dbReference>
<evidence type="ECO:0000259" key="8">
    <source>
        <dbReference type="PROSITE" id="PS50928"/>
    </source>
</evidence>
<feature type="transmembrane region" description="Helical" evidence="7">
    <location>
        <begin position="85"/>
        <end position="106"/>
    </location>
</feature>
<feature type="transmembrane region" description="Helical" evidence="7">
    <location>
        <begin position="213"/>
        <end position="235"/>
    </location>
</feature>
<feature type="domain" description="ABC transmembrane type-1" evidence="8">
    <location>
        <begin position="81"/>
        <end position="295"/>
    </location>
</feature>
<evidence type="ECO:0000313" key="9">
    <source>
        <dbReference type="EMBL" id="MCT8332013.1"/>
    </source>
</evidence>
<dbReference type="Gene3D" id="1.10.3720.10">
    <property type="entry name" value="MetI-like"/>
    <property type="match status" value="1"/>
</dbReference>
<comment type="caution">
    <text evidence="9">The sequence shown here is derived from an EMBL/GenBank/DDBJ whole genome shotgun (WGS) entry which is preliminary data.</text>
</comment>
<organism evidence="9 10">
    <name type="scientific">Albidovulum sediminis</name>
    <dbReference type="NCBI Taxonomy" id="3066345"/>
    <lineage>
        <taxon>Bacteria</taxon>
        <taxon>Pseudomonadati</taxon>
        <taxon>Pseudomonadota</taxon>
        <taxon>Alphaproteobacteria</taxon>
        <taxon>Rhodobacterales</taxon>
        <taxon>Paracoccaceae</taxon>
        <taxon>Albidovulum</taxon>
    </lineage>
</organism>
<dbReference type="PANTHER" id="PTHR43005">
    <property type="entry name" value="BLR7065 PROTEIN"/>
    <property type="match status" value="1"/>
</dbReference>
<proteinExistence type="inferred from homology"/>
<feature type="transmembrane region" description="Helical" evidence="7">
    <location>
        <begin position="118"/>
        <end position="138"/>
    </location>
</feature>
<evidence type="ECO:0000256" key="1">
    <source>
        <dbReference type="ARBA" id="ARBA00004651"/>
    </source>
</evidence>
<dbReference type="RefSeq" id="WP_261497875.1">
    <property type="nucleotide sequence ID" value="NZ_JAOCQF010000011.1"/>
</dbReference>
<dbReference type="EMBL" id="JAOCQF010000011">
    <property type="protein sequence ID" value="MCT8332013.1"/>
    <property type="molecule type" value="Genomic_DNA"/>
</dbReference>